<dbReference type="Gene3D" id="2.60.20.10">
    <property type="entry name" value="Crystallins"/>
    <property type="match status" value="1"/>
</dbReference>
<evidence type="ECO:0000313" key="3">
    <source>
        <dbReference type="Proteomes" id="UP000501179"/>
    </source>
</evidence>
<proteinExistence type="predicted"/>
<evidence type="ECO:0000256" key="1">
    <source>
        <dbReference type="SAM" id="SignalP"/>
    </source>
</evidence>
<dbReference type="KEGG" id="slia:HA039_33210"/>
<organism evidence="2 3">
    <name type="scientific">Streptomyces liangshanensis</name>
    <dbReference type="NCBI Taxonomy" id="2717324"/>
    <lineage>
        <taxon>Bacteria</taxon>
        <taxon>Bacillati</taxon>
        <taxon>Actinomycetota</taxon>
        <taxon>Actinomycetes</taxon>
        <taxon>Kitasatosporales</taxon>
        <taxon>Streptomycetaceae</taxon>
        <taxon>Streptomyces</taxon>
    </lineage>
</organism>
<name>A0A6G9H7J9_9ACTN</name>
<accession>A0A6G9H7J9</accession>
<keyword evidence="3" id="KW-1185">Reference proteome</keyword>
<evidence type="ECO:0000313" key="2">
    <source>
        <dbReference type="EMBL" id="QIQ06528.1"/>
    </source>
</evidence>
<dbReference type="RefSeq" id="WP_167035723.1">
    <property type="nucleotide sequence ID" value="NZ_CP050177.1"/>
</dbReference>
<feature type="signal peptide" evidence="1">
    <location>
        <begin position="1"/>
        <end position="26"/>
    </location>
</feature>
<keyword evidence="1" id="KW-0732">Signal</keyword>
<gene>
    <name evidence="2" type="ORF">HA039_33210</name>
</gene>
<feature type="chain" id="PRO_5026264844" description="Secreted protein" evidence="1">
    <location>
        <begin position="27"/>
        <end position="164"/>
    </location>
</feature>
<dbReference type="Proteomes" id="UP000501179">
    <property type="component" value="Chromosome"/>
</dbReference>
<dbReference type="AlphaFoldDB" id="A0A6G9H7J9"/>
<sequence>MKALRVVSVVAAAVASLTALTVPVSAADAEPVSAKHCLLVLDQLRPGEEASAPRSYTCFTGPQAERRAVAAAPAAAVQLMTWATDANYGGEYTHIYGGAACDSAGYSFNPNSWWSSRLSSYLVHSGCNKSFARGDRGNASFTGDVPWVGSTLNDDIDYIKIWRG</sequence>
<protein>
    <recommendedName>
        <fullName evidence="4">Secreted protein</fullName>
    </recommendedName>
</protein>
<reference evidence="2 3" key="1">
    <citation type="submission" date="2020-03" db="EMBL/GenBank/DDBJ databases">
        <title>A novel species.</title>
        <authorList>
            <person name="Gao J."/>
        </authorList>
    </citation>
    <scope>NUCLEOTIDE SEQUENCE [LARGE SCALE GENOMIC DNA]</scope>
    <source>
        <strain evidence="2 3">QMT-12</strain>
    </source>
</reference>
<dbReference type="EMBL" id="CP050177">
    <property type="protein sequence ID" value="QIQ06528.1"/>
    <property type="molecule type" value="Genomic_DNA"/>
</dbReference>
<evidence type="ECO:0008006" key="4">
    <source>
        <dbReference type="Google" id="ProtNLM"/>
    </source>
</evidence>